<organism evidence="1 2">
    <name type="scientific">Eumeta variegata</name>
    <name type="common">Bagworm moth</name>
    <name type="synonym">Eumeta japonica</name>
    <dbReference type="NCBI Taxonomy" id="151549"/>
    <lineage>
        <taxon>Eukaryota</taxon>
        <taxon>Metazoa</taxon>
        <taxon>Ecdysozoa</taxon>
        <taxon>Arthropoda</taxon>
        <taxon>Hexapoda</taxon>
        <taxon>Insecta</taxon>
        <taxon>Pterygota</taxon>
        <taxon>Neoptera</taxon>
        <taxon>Endopterygota</taxon>
        <taxon>Lepidoptera</taxon>
        <taxon>Glossata</taxon>
        <taxon>Ditrysia</taxon>
        <taxon>Tineoidea</taxon>
        <taxon>Psychidae</taxon>
        <taxon>Oiketicinae</taxon>
        <taxon>Eumeta</taxon>
    </lineage>
</organism>
<proteinExistence type="predicted"/>
<gene>
    <name evidence="1" type="ORF">EVAR_14881_1</name>
</gene>
<keyword evidence="2" id="KW-1185">Reference proteome</keyword>
<name>A0A4C1V3T5_EUMVA</name>
<reference evidence="1 2" key="1">
    <citation type="journal article" date="2019" name="Commun. Biol.">
        <title>The bagworm genome reveals a unique fibroin gene that provides high tensile strength.</title>
        <authorList>
            <person name="Kono N."/>
            <person name="Nakamura H."/>
            <person name="Ohtoshi R."/>
            <person name="Tomita M."/>
            <person name="Numata K."/>
            <person name="Arakawa K."/>
        </authorList>
    </citation>
    <scope>NUCLEOTIDE SEQUENCE [LARGE SCALE GENOMIC DNA]</scope>
</reference>
<dbReference type="EMBL" id="BGZK01000270">
    <property type="protein sequence ID" value="GBP33200.1"/>
    <property type="molecule type" value="Genomic_DNA"/>
</dbReference>
<accession>A0A4C1V3T5</accession>
<dbReference type="AlphaFoldDB" id="A0A4C1V3T5"/>
<evidence type="ECO:0000313" key="2">
    <source>
        <dbReference type="Proteomes" id="UP000299102"/>
    </source>
</evidence>
<sequence>MRNACVCVLKSVPALAAMVDESIADNHRCLGWDQLALCMCACAHYCVRACVRACVCAISKGKRACEPPDSRRILAIPEESPVSCRHLKRNSVSGGGRGMR</sequence>
<evidence type="ECO:0000313" key="1">
    <source>
        <dbReference type="EMBL" id="GBP33200.1"/>
    </source>
</evidence>
<dbReference type="Proteomes" id="UP000299102">
    <property type="component" value="Unassembled WGS sequence"/>
</dbReference>
<comment type="caution">
    <text evidence="1">The sequence shown here is derived from an EMBL/GenBank/DDBJ whole genome shotgun (WGS) entry which is preliminary data.</text>
</comment>
<protein>
    <submittedName>
        <fullName evidence="1">Uncharacterized protein</fullName>
    </submittedName>
</protein>